<dbReference type="EMBL" id="MDKC01000035">
    <property type="protein sequence ID" value="ODG90337.1"/>
    <property type="molecule type" value="Genomic_DNA"/>
</dbReference>
<evidence type="ECO:0000256" key="2">
    <source>
        <dbReference type="ARBA" id="ARBA00022723"/>
    </source>
</evidence>
<dbReference type="RefSeq" id="WP_069035207.1">
    <property type="nucleotide sequence ID" value="NZ_MDKC01000035.1"/>
</dbReference>
<organism evidence="9 10">
    <name type="scientific">Gottfriedia luciferensis</name>
    <dbReference type="NCBI Taxonomy" id="178774"/>
    <lineage>
        <taxon>Bacteria</taxon>
        <taxon>Bacillati</taxon>
        <taxon>Bacillota</taxon>
        <taxon>Bacilli</taxon>
        <taxon>Bacillales</taxon>
        <taxon>Bacillaceae</taxon>
        <taxon>Gottfriedia</taxon>
    </lineage>
</organism>
<protein>
    <recommendedName>
        <fullName evidence="7">dITP/XTP pyrophosphatase</fullName>
        <ecNumber evidence="7">3.6.1.66</ecNumber>
    </recommendedName>
    <alternativeName>
        <fullName evidence="7">Non-canonical purine NTP pyrophosphatase</fullName>
    </alternativeName>
    <alternativeName>
        <fullName evidence="7">Non-standard purine NTP pyrophosphatase</fullName>
    </alternativeName>
    <alternativeName>
        <fullName evidence="7">Nucleoside-triphosphate diphosphatase</fullName>
    </alternativeName>
    <alternativeName>
        <fullName evidence="7">Nucleoside-triphosphate pyrophosphatase</fullName>
        <shortName evidence="7">NTPase</shortName>
    </alternativeName>
</protein>
<keyword evidence="3 7" id="KW-0547">Nucleotide-binding</keyword>
<keyword evidence="4 7" id="KW-0378">Hydrolase</keyword>
<proteinExistence type="inferred from homology"/>
<dbReference type="Pfam" id="PF01725">
    <property type="entry name" value="Ham1p_like"/>
    <property type="match status" value="1"/>
</dbReference>
<evidence type="ECO:0000313" key="10">
    <source>
        <dbReference type="Proteomes" id="UP000094580"/>
    </source>
</evidence>
<keyword evidence="6 7" id="KW-0546">Nucleotide metabolism</keyword>
<dbReference type="SUPFAM" id="SSF52972">
    <property type="entry name" value="ITPase-like"/>
    <property type="match status" value="1"/>
</dbReference>
<dbReference type="NCBIfam" id="TIGR00042">
    <property type="entry name" value="RdgB/HAM1 family non-canonical purine NTP pyrophosphatase"/>
    <property type="match status" value="1"/>
</dbReference>
<feature type="active site" description="Proton acceptor" evidence="7">
    <location>
        <position position="70"/>
    </location>
</feature>
<feature type="binding site" evidence="7">
    <location>
        <position position="176"/>
    </location>
    <ligand>
        <name>substrate</name>
    </ligand>
</feature>
<feature type="binding site" evidence="7">
    <location>
        <position position="41"/>
    </location>
    <ligand>
        <name>Mg(2+)</name>
        <dbReference type="ChEBI" id="CHEBI:18420"/>
    </ligand>
</feature>
<dbReference type="Proteomes" id="UP000094580">
    <property type="component" value="Unassembled WGS sequence"/>
</dbReference>
<accession>A0ABX2ZLP5</accession>
<evidence type="ECO:0000256" key="3">
    <source>
        <dbReference type="ARBA" id="ARBA00022741"/>
    </source>
</evidence>
<dbReference type="InterPro" id="IPR020922">
    <property type="entry name" value="dITP/XTP_pyrophosphatase"/>
</dbReference>
<comment type="caution">
    <text evidence="9">The sequence shown here is derived from an EMBL/GenBank/DDBJ whole genome shotgun (WGS) entry which is preliminary data.</text>
</comment>
<dbReference type="Gene3D" id="3.90.950.10">
    <property type="match status" value="1"/>
</dbReference>
<sequence>MDTIIIATNNQGKVKDFEALFNPMGFQIKSLKDFPEIQEVEETGTTFEENAILKAEYLAGELKTPVIADDSGLIVDALEGRPGVYSARYAGLHKSDEDNLQKVLSELEGVFPGKRTARFYCALALAVPGKETITVYGTVEGFIANEKRGTNGFGYDPIFFLPELDKTMAELTTDEKGGLSHRANAIKSLMDVINKEDKDFLFRGSN</sequence>
<evidence type="ECO:0000256" key="7">
    <source>
        <dbReference type="HAMAP-Rule" id="MF_01405"/>
    </source>
</evidence>
<comment type="function">
    <text evidence="7">Pyrophosphatase that catalyzes the hydrolysis of nucleoside triphosphates to their monophosphate derivatives, with a high preference for the non-canonical purine nucleotides XTP (xanthosine triphosphate), dITP (deoxyinosine triphosphate) and ITP. Seems to function as a house-cleaning enzyme that removes non-canonical purine nucleotides from the nucleotide pool, thus preventing their incorporation into DNA/RNA and avoiding chromosomal lesions.</text>
</comment>
<comment type="catalytic activity">
    <reaction evidence="7">
        <text>dITP + H2O = dIMP + diphosphate + H(+)</text>
        <dbReference type="Rhea" id="RHEA:28342"/>
        <dbReference type="ChEBI" id="CHEBI:15377"/>
        <dbReference type="ChEBI" id="CHEBI:15378"/>
        <dbReference type="ChEBI" id="CHEBI:33019"/>
        <dbReference type="ChEBI" id="CHEBI:61194"/>
        <dbReference type="ChEBI" id="CHEBI:61382"/>
        <dbReference type="EC" id="3.6.1.66"/>
    </reaction>
</comment>
<feature type="binding site" evidence="7">
    <location>
        <position position="71"/>
    </location>
    <ligand>
        <name>substrate</name>
    </ligand>
</feature>
<dbReference type="PANTHER" id="PTHR11067">
    <property type="entry name" value="INOSINE TRIPHOSPHATE PYROPHOSPHATASE/HAM1 PROTEIN"/>
    <property type="match status" value="1"/>
</dbReference>
<evidence type="ECO:0000256" key="1">
    <source>
        <dbReference type="ARBA" id="ARBA00008023"/>
    </source>
</evidence>
<dbReference type="PANTHER" id="PTHR11067:SF9">
    <property type="entry name" value="INOSINE TRIPHOSPHATE PYROPHOSPHATASE"/>
    <property type="match status" value="1"/>
</dbReference>
<evidence type="ECO:0000256" key="4">
    <source>
        <dbReference type="ARBA" id="ARBA00022801"/>
    </source>
</evidence>
<feature type="binding site" evidence="7">
    <location>
        <begin position="153"/>
        <end position="156"/>
    </location>
    <ligand>
        <name>substrate</name>
    </ligand>
</feature>
<feature type="binding site" evidence="7">
    <location>
        <begin position="181"/>
        <end position="182"/>
    </location>
    <ligand>
        <name>substrate</name>
    </ligand>
</feature>
<keyword evidence="2 7" id="KW-0479">Metal-binding</keyword>
<dbReference type="InterPro" id="IPR029001">
    <property type="entry name" value="ITPase-like_fam"/>
</dbReference>
<feature type="binding site" evidence="7">
    <location>
        <begin position="8"/>
        <end position="13"/>
    </location>
    <ligand>
        <name>substrate</name>
    </ligand>
</feature>
<evidence type="ECO:0000256" key="5">
    <source>
        <dbReference type="ARBA" id="ARBA00022842"/>
    </source>
</evidence>
<evidence type="ECO:0000256" key="8">
    <source>
        <dbReference type="RuleBase" id="RU003781"/>
    </source>
</evidence>
<dbReference type="CDD" id="cd00515">
    <property type="entry name" value="HAM1"/>
    <property type="match status" value="1"/>
</dbReference>
<evidence type="ECO:0000313" key="9">
    <source>
        <dbReference type="EMBL" id="ODG90337.1"/>
    </source>
</evidence>
<keyword evidence="10" id="KW-1185">Reference proteome</keyword>
<dbReference type="EC" id="3.6.1.66" evidence="7"/>
<gene>
    <name evidence="9" type="ORF">BED47_13505</name>
</gene>
<feature type="binding site" evidence="7">
    <location>
        <position position="70"/>
    </location>
    <ligand>
        <name>Mg(2+)</name>
        <dbReference type="ChEBI" id="CHEBI:18420"/>
    </ligand>
</feature>
<dbReference type="NCBIfam" id="NF011397">
    <property type="entry name" value="PRK14822.1"/>
    <property type="match status" value="1"/>
</dbReference>
<comment type="similarity">
    <text evidence="1 7 8">Belongs to the HAM1 NTPase family.</text>
</comment>
<reference evidence="9 10" key="1">
    <citation type="submission" date="2016-07" db="EMBL/GenBank/DDBJ databases">
        <authorList>
            <person name="Townsley L."/>
            <person name="Shank E.A."/>
        </authorList>
    </citation>
    <scope>NUCLEOTIDE SEQUENCE [LARGE SCALE GENOMIC DNA]</scope>
    <source>
        <strain evidence="9 10">CH01</strain>
    </source>
</reference>
<evidence type="ECO:0000256" key="6">
    <source>
        <dbReference type="ARBA" id="ARBA00023080"/>
    </source>
</evidence>
<keyword evidence="5 7" id="KW-0460">Magnesium</keyword>
<dbReference type="InterPro" id="IPR002637">
    <property type="entry name" value="RdgB/HAM1"/>
</dbReference>
<comment type="catalytic activity">
    <reaction evidence="7">
        <text>ITP + H2O = IMP + diphosphate + H(+)</text>
        <dbReference type="Rhea" id="RHEA:29399"/>
        <dbReference type="ChEBI" id="CHEBI:15377"/>
        <dbReference type="ChEBI" id="CHEBI:15378"/>
        <dbReference type="ChEBI" id="CHEBI:33019"/>
        <dbReference type="ChEBI" id="CHEBI:58053"/>
        <dbReference type="ChEBI" id="CHEBI:61402"/>
        <dbReference type="EC" id="3.6.1.66"/>
    </reaction>
</comment>
<dbReference type="HAMAP" id="MF_01405">
    <property type="entry name" value="Non_canon_purine_NTPase"/>
    <property type="match status" value="1"/>
</dbReference>
<comment type="cofactor">
    <cofactor evidence="7">
        <name>Mg(2+)</name>
        <dbReference type="ChEBI" id="CHEBI:18420"/>
    </cofactor>
    <text evidence="7">Binds 1 Mg(2+) ion per subunit.</text>
</comment>
<comment type="catalytic activity">
    <reaction evidence="7">
        <text>XTP + H2O = XMP + diphosphate + H(+)</text>
        <dbReference type="Rhea" id="RHEA:28610"/>
        <dbReference type="ChEBI" id="CHEBI:15377"/>
        <dbReference type="ChEBI" id="CHEBI:15378"/>
        <dbReference type="ChEBI" id="CHEBI:33019"/>
        <dbReference type="ChEBI" id="CHEBI:57464"/>
        <dbReference type="ChEBI" id="CHEBI:61314"/>
        <dbReference type="EC" id="3.6.1.66"/>
    </reaction>
</comment>
<name>A0ABX2ZLP5_9BACI</name>
<comment type="subunit">
    <text evidence="7">Homodimer.</text>
</comment>